<gene>
    <name evidence="2" type="ORF">C7N83_10045</name>
</gene>
<reference evidence="2 3" key="1">
    <citation type="submission" date="2018-03" db="EMBL/GenBank/DDBJ databases">
        <title>Neisseria weixii sp. nov., isolated from the intestinal contents of Tibetan Plateau pika (Ochotona curzoniae) in Yushu, Qinghai Province, China.</title>
        <authorList>
            <person name="Gui Z."/>
        </authorList>
    </citation>
    <scope>NUCLEOTIDE SEQUENCE [LARGE SCALE GENOMIC DNA]</scope>
    <source>
        <strain evidence="2 3">ATCC 51483</strain>
    </source>
</reference>
<protein>
    <submittedName>
        <fullName evidence="2">Uncharacterized protein</fullName>
    </submittedName>
</protein>
<proteinExistence type="predicted"/>
<keyword evidence="3" id="KW-1185">Reference proteome</keyword>
<keyword evidence="1" id="KW-0472">Membrane</keyword>
<dbReference type="Proteomes" id="UP000241868">
    <property type="component" value="Unassembled WGS sequence"/>
</dbReference>
<feature type="transmembrane region" description="Helical" evidence="1">
    <location>
        <begin position="68"/>
        <end position="87"/>
    </location>
</feature>
<evidence type="ECO:0000313" key="3">
    <source>
        <dbReference type="Proteomes" id="UP000241868"/>
    </source>
</evidence>
<dbReference type="EMBL" id="PXYY01000071">
    <property type="protein sequence ID" value="PSJ79810.1"/>
    <property type="molecule type" value="Genomic_DNA"/>
</dbReference>
<sequence>MGYRIGWQCVNSSEAAHDYVLSQTQPLILQDGTYIRPEKIGQSWFLNGKKVVLSFPQCSFKEQFQEGAVIGAAVLMVWMLMFGFKALKTMIFYGGGKDDN</sequence>
<comment type="caution">
    <text evidence="2">The sequence shown here is derived from an EMBL/GenBank/DDBJ whole genome shotgun (WGS) entry which is preliminary data.</text>
</comment>
<evidence type="ECO:0000313" key="2">
    <source>
        <dbReference type="EMBL" id="PSJ79810.1"/>
    </source>
</evidence>
<keyword evidence="1" id="KW-1133">Transmembrane helix</keyword>
<organism evidence="2 3">
    <name type="scientific">Neisseria iguanae</name>
    <dbReference type="NCBI Taxonomy" id="90242"/>
    <lineage>
        <taxon>Bacteria</taxon>
        <taxon>Pseudomonadati</taxon>
        <taxon>Pseudomonadota</taxon>
        <taxon>Betaproteobacteria</taxon>
        <taxon>Neisseriales</taxon>
        <taxon>Neisseriaceae</taxon>
        <taxon>Neisseria</taxon>
    </lineage>
</organism>
<name>A0A2P7TYK0_9NEIS</name>
<accession>A0A2P7TYK0</accession>
<dbReference type="AlphaFoldDB" id="A0A2P7TYK0"/>
<keyword evidence="1" id="KW-0812">Transmembrane</keyword>
<evidence type="ECO:0000256" key="1">
    <source>
        <dbReference type="SAM" id="Phobius"/>
    </source>
</evidence>